<dbReference type="NCBIfam" id="TIGR01068">
    <property type="entry name" value="thioredoxin"/>
    <property type="match status" value="1"/>
</dbReference>
<reference evidence="10" key="1">
    <citation type="journal article" date="2019" name="Int. J. Syst. Evol. Microbiol.">
        <title>The Global Catalogue of Microorganisms (GCM) 10K type strain sequencing project: providing services to taxonomists for standard genome sequencing and annotation.</title>
        <authorList>
            <consortium name="The Broad Institute Genomics Platform"/>
            <consortium name="The Broad Institute Genome Sequencing Center for Infectious Disease"/>
            <person name="Wu L."/>
            <person name="Ma J."/>
        </authorList>
    </citation>
    <scope>NUCLEOTIDE SEQUENCE [LARGE SCALE GENOMIC DNA]</scope>
    <source>
        <strain evidence="10">JCM 14969</strain>
    </source>
</reference>
<dbReference type="PIRSF" id="PIRSF000077">
    <property type="entry name" value="Thioredoxin"/>
    <property type="match status" value="1"/>
</dbReference>
<accession>A0ABP4N036</accession>
<dbReference type="InterPro" id="IPR017937">
    <property type="entry name" value="Thioredoxin_CS"/>
</dbReference>
<dbReference type="PRINTS" id="PR00421">
    <property type="entry name" value="THIOREDOXIN"/>
</dbReference>
<keyword evidence="5" id="KW-0676">Redox-active center</keyword>
<dbReference type="PROSITE" id="PS00194">
    <property type="entry name" value="THIOREDOXIN_1"/>
    <property type="match status" value="1"/>
</dbReference>
<dbReference type="PROSITE" id="PS51352">
    <property type="entry name" value="THIOREDOXIN_2"/>
    <property type="match status" value="1"/>
</dbReference>
<dbReference type="InterPro" id="IPR005746">
    <property type="entry name" value="Thioredoxin"/>
</dbReference>
<dbReference type="InterPro" id="IPR013766">
    <property type="entry name" value="Thioredoxin_domain"/>
</dbReference>
<dbReference type="PANTHER" id="PTHR45663">
    <property type="entry name" value="GEO12009P1"/>
    <property type="match status" value="1"/>
</dbReference>
<evidence type="ECO:0000256" key="1">
    <source>
        <dbReference type="ARBA" id="ARBA00008987"/>
    </source>
</evidence>
<dbReference type="SUPFAM" id="SSF52833">
    <property type="entry name" value="Thioredoxin-like"/>
    <property type="match status" value="1"/>
</dbReference>
<evidence type="ECO:0000313" key="9">
    <source>
        <dbReference type="EMBL" id="GAA1553359.1"/>
    </source>
</evidence>
<dbReference type="InterPro" id="IPR036249">
    <property type="entry name" value="Thioredoxin-like_sf"/>
</dbReference>
<feature type="domain" description="Thioredoxin" evidence="8">
    <location>
        <begin position="1"/>
        <end position="105"/>
    </location>
</feature>
<keyword evidence="3" id="KW-0249">Electron transport</keyword>
<proteinExistence type="inferred from homology"/>
<evidence type="ECO:0000256" key="5">
    <source>
        <dbReference type="ARBA" id="ARBA00023284"/>
    </source>
</evidence>
<evidence type="ECO:0000256" key="2">
    <source>
        <dbReference type="ARBA" id="ARBA00022448"/>
    </source>
</evidence>
<dbReference type="Gene3D" id="3.40.30.10">
    <property type="entry name" value="Glutaredoxin"/>
    <property type="match status" value="1"/>
</dbReference>
<evidence type="ECO:0000256" key="7">
    <source>
        <dbReference type="PIRNR" id="PIRNR000077"/>
    </source>
</evidence>
<evidence type="ECO:0000256" key="6">
    <source>
        <dbReference type="NCBIfam" id="TIGR01068"/>
    </source>
</evidence>
<comment type="caution">
    <text evidence="9">The sequence shown here is derived from an EMBL/GenBank/DDBJ whole genome shotgun (WGS) entry which is preliminary data.</text>
</comment>
<evidence type="ECO:0000256" key="4">
    <source>
        <dbReference type="ARBA" id="ARBA00023157"/>
    </source>
</evidence>
<comment type="similarity">
    <text evidence="1 7">Belongs to the thioredoxin family.</text>
</comment>
<dbReference type="PANTHER" id="PTHR45663:SF11">
    <property type="entry name" value="GEO12009P1"/>
    <property type="match status" value="1"/>
</dbReference>
<dbReference type="Pfam" id="PF00085">
    <property type="entry name" value="Thioredoxin"/>
    <property type="match status" value="1"/>
</dbReference>
<sequence length="105" mass="11525">MIPVTDAEFSTRVLQARKPVLVDFWAQWCGPCRKLAPLLEEIAAEYAGTLEVLSMNIEENPATADAYAVSSVPTIHVFRDGEVLKSLHGVSSKNALLQELNELLS</sequence>
<organism evidence="9 10">
    <name type="scientific">Kribbella sancticallisti</name>
    <dbReference type="NCBI Taxonomy" id="460087"/>
    <lineage>
        <taxon>Bacteria</taxon>
        <taxon>Bacillati</taxon>
        <taxon>Actinomycetota</taxon>
        <taxon>Actinomycetes</taxon>
        <taxon>Propionibacteriales</taxon>
        <taxon>Kribbellaceae</taxon>
        <taxon>Kribbella</taxon>
    </lineage>
</organism>
<dbReference type="CDD" id="cd02947">
    <property type="entry name" value="TRX_family"/>
    <property type="match status" value="1"/>
</dbReference>
<protein>
    <recommendedName>
        <fullName evidence="6 7">Thioredoxin</fullName>
    </recommendedName>
</protein>
<evidence type="ECO:0000259" key="8">
    <source>
        <dbReference type="PROSITE" id="PS51352"/>
    </source>
</evidence>
<evidence type="ECO:0000256" key="3">
    <source>
        <dbReference type="ARBA" id="ARBA00022982"/>
    </source>
</evidence>
<keyword evidence="10" id="KW-1185">Reference proteome</keyword>
<evidence type="ECO:0000313" key="10">
    <source>
        <dbReference type="Proteomes" id="UP001500393"/>
    </source>
</evidence>
<keyword evidence="2" id="KW-0813">Transport</keyword>
<dbReference type="RefSeq" id="WP_344208992.1">
    <property type="nucleotide sequence ID" value="NZ_BAAAOS010000005.1"/>
</dbReference>
<name>A0ABP4N036_9ACTN</name>
<dbReference type="Proteomes" id="UP001500393">
    <property type="component" value="Unassembled WGS sequence"/>
</dbReference>
<keyword evidence="4" id="KW-1015">Disulfide bond</keyword>
<gene>
    <name evidence="9" type="primary">trxA_1</name>
    <name evidence="9" type="ORF">GCM10009789_03570</name>
</gene>
<dbReference type="EMBL" id="BAAAOS010000005">
    <property type="protein sequence ID" value="GAA1553359.1"/>
    <property type="molecule type" value="Genomic_DNA"/>
</dbReference>